<evidence type="ECO:0000256" key="14">
    <source>
        <dbReference type="SAM" id="SignalP"/>
    </source>
</evidence>
<evidence type="ECO:0000259" key="16">
    <source>
        <dbReference type="Pfam" id="PF07715"/>
    </source>
</evidence>
<keyword evidence="2 11" id="KW-0813">Transport</keyword>
<evidence type="ECO:0000256" key="5">
    <source>
        <dbReference type="ARBA" id="ARBA00022729"/>
    </source>
</evidence>
<comment type="subcellular location">
    <subcellularLocation>
        <location evidence="1 11">Cell outer membrane</location>
        <topology evidence="1 11">Multi-pass membrane protein</topology>
    </subcellularLocation>
</comment>
<dbReference type="PROSITE" id="PS00430">
    <property type="entry name" value="TONB_DEPENDENT_REC_1"/>
    <property type="match status" value="1"/>
</dbReference>
<dbReference type="OrthoDB" id="9764669at2"/>
<dbReference type="RefSeq" id="WP_147891637.1">
    <property type="nucleotide sequence ID" value="NZ_VRTS01000005.1"/>
</dbReference>
<evidence type="ECO:0000256" key="6">
    <source>
        <dbReference type="ARBA" id="ARBA00023065"/>
    </source>
</evidence>
<protein>
    <submittedName>
        <fullName evidence="17">TonB-dependent vitamin B12 receptor</fullName>
    </submittedName>
</protein>
<dbReference type="Pfam" id="PF07715">
    <property type="entry name" value="Plug"/>
    <property type="match status" value="1"/>
</dbReference>
<feature type="chain" id="PRO_5023105144" evidence="14">
    <location>
        <begin position="24"/>
        <end position="628"/>
    </location>
</feature>
<dbReference type="InterPro" id="IPR010101">
    <property type="entry name" value="B12_transptr_BtuB"/>
</dbReference>
<keyword evidence="5 14" id="KW-0732">Signal</keyword>
<proteinExistence type="inferred from homology"/>
<dbReference type="GO" id="GO:0015288">
    <property type="term" value="F:porin activity"/>
    <property type="evidence" value="ECO:0007669"/>
    <property type="project" value="UniProtKB-KW"/>
</dbReference>
<accession>A0A5C8KNJ1</accession>
<name>A0A5C8KNJ1_9GAMM</name>
<dbReference type="PANTHER" id="PTHR30069:SF53">
    <property type="entry name" value="COLICIN I RECEPTOR-RELATED"/>
    <property type="match status" value="1"/>
</dbReference>
<gene>
    <name evidence="17" type="primary">btuB</name>
    <name evidence="17" type="ORF">FU658_08160</name>
</gene>
<feature type="domain" description="TonB-dependent receptor-like beta-barrel" evidence="15">
    <location>
        <begin position="268"/>
        <end position="601"/>
    </location>
</feature>
<dbReference type="SUPFAM" id="SSF56935">
    <property type="entry name" value="Porins"/>
    <property type="match status" value="1"/>
</dbReference>
<dbReference type="InterPro" id="IPR000531">
    <property type="entry name" value="Beta-barrel_TonB"/>
</dbReference>
<evidence type="ECO:0000313" key="18">
    <source>
        <dbReference type="Proteomes" id="UP000321248"/>
    </source>
</evidence>
<evidence type="ECO:0000256" key="8">
    <source>
        <dbReference type="ARBA" id="ARBA00023114"/>
    </source>
</evidence>
<evidence type="ECO:0000256" key="13">
    <source>
        <dbReference type="RuleBase" id="RU003357"/>
    </source>
</evidence>
<keyword evidence="17" id="KW-0675">Receptor</keyword>
<dbReference type="InterPro" id="IPR037066">
    <property type="entry name" value="Plug_dom_sf"/>
</dbReference>
<comment type="similarity">
    <text evidence="11 13">Belongs to the TonB-dependent receptor family.</text>
</comment>
<dbReference type="CDD" id="cd01347">
    <property type="entry name" value="ligand_gated_channel"/>
    <property type="match status" value="1"/>
</dbReference>
<dbReference type="InterPro" id="IPR010916">
    <property type="entry name" value="TonB_box_CS"/>
</dbReference>
<dbReference type="EMBL" id="VRTS01000005">
    <property type="protein sequence ID" value="TXK62218.1"/>
    <property type="molecule type" value="Genomic_DNA"/>
</dbReference>
<evidence type="ECO:0000256" key="2">
    <source>
        <dbReference type="ARBA" id="ARBA00022448"/>
    </source>
</evidence>
<keyword evidence="4 11" id="KW-0812">Transmembrane</keyword>
<feature type="signal peptide" evidence="14">
    <location>
        <begin position="1"/>
        <end position="23"/>
    </location>
</feature>
<dbReference type="InterPro" id="IPR012910">
    <property type="entry name" value="Plug_dom"/>
</dbReference>
<keyword evidence="10 11" id="KW-0998">Cell outer membrane</keyword>
<dbReference type="GO" id="GO:0046930">
    <property type="term" value="C:pore complex"/>
    <property type="evidence" value="ECO:0007669"/>
    <property type="project" value="UniProtKB-KW"/>
</dbReference>
<feature type="short sequence motif" description="TonB box" evidence="12">
    <location>
        <begin position="31"/>
        <end position="37"/>
    </location>
</feature>
<dbReference type="Pfam" id="PF00593">
    <property type="entry name" value="TonB_dep_Rec_b-barrel"/>
    <property type="match status" value="1"/>
</dbReference>
<dbReference type="Gene3D" id="2.40.170.20">
    <property type="entry name" value="TonB-dependent receptor, beta-barrel domain"/>
    <property type="match status" value="1"/>
</dbReference>
<reference evidence="17 18" key="1">
    <citation type="submission" date="2019-08" db="EMBL/GenBank/DDBJ databases">
        <authorList>
            <person name="Karlyshev A.V."/>
        </authorList>
    </citation>
    <scope>NUCLEOTIDE SEQUENCE [LARGE SCALE GENOMIC DNA]</scope>
    <source>
        <strain evidence="17 18">Alg18-2.2</strain>
    </source>
</reference>
<evidence type="ECO:0000256" key="11">
    <source>
        <dbReference type="PROSITE-ProRule" id="PRU01360"/>
    </source>
</evidence>
<feature type="domain" description="TonB-dependent receptor plug" evidence="16">
    <location>
        <begin position="46"/>
        <end position="149"/>
    </location>
</feature>
<dbReference type="GO" id="GO:0009279">
    <property type="term" value="C:cell outer membrane"/>
    <property type="evidence" value="ECO:0007669"/>
    <property type="project" value="UniProtKB-SubCell"/>
</dbReference>
<dbReference type="Gene3D" id="2.170.130.10">
    <property type="entry name" value="TonB-dependent receptor, plug domain"/>
    <property type="match status" value="1"/>
</dbReference>
<sequence>MDIRHTSLALGLALALQPALASAAERTELDTVVVTATRTALDAGDSLLPVEIIDRAEIERTQARDLPELLRGRAGIDLVNQGGPGKLTSVFMRGTGSGQVLVLIDGVRMGSATAGQVMFHDLPLAQIDRIEIVRGPRSSLYGSEAIGGVIQIFTRRDRGDLVGRGAVAAGSNSLRQGSAGIGGGMGNGGWFGADVAYQRTDGIDACRGRPADPDNPGDFGAGCFVDQPDRDGYRNRSLGLRAGVDVGEHVALEASVLHAESDNEFDAGSFVGNEAENVQQAIGLRARFTPSQAQAWTLQAGRSRDGAENFFADPDTGTRSFVSEFDTRRDTASVQGDIGLTARQTLSVGADWQRDEVTSTTAYEIGSRENLAAFAGWQAEAGAQRWQASLRHDDNQQFGGATTGGLGWGLRSAAGTRLNVHYGTGFKAPTFNDLYFPGFGNPELRPERSRTLNLGLGGDAGALGWQADVYETRVRDLIAYDMSIFLPGNIDRARIRGAELGVDWSLAEWRFAAQLSHTDPRNHGDGFNQGNVLPRRARNTGRIDVDREFGALRAGVSVAGAGHRFDNAANTVRLGGYATTDLRLEFDLGANWTLHAKASNVFDRDYETVAFFNQPGREYLIGVRYSPR</sequence>
<dbReference type="GO" id="GO:0015420">
    <property type="term" value="F:ABC-type vitamin B12 transporter activity"/>
    <property type="evidence" value="ECO:0007669"/>
    <property type="project" value="InterPro"/>
</dbReference>
<evidence type="ECO:0000256" key="9">
    <source>
        <dbReference type="ARBA" id="ARBA00023136"/>
    </source>
</evidence>
<dbReference type="GO" id="GO:0006811">
    <property type="term" value="P:monoatomic ion transport"/>
    <property type="evidence" value="ECO:0007669"/>
    <property type="project" value="UniProtKB-KW"/>
</dbReference>
<evidence type="ECO:0000256" key="7">
    <source>
        <dbReference type="ARBA" id="ARBA00023077"/>
    </source>
</evidence>
<evidence type="ECO:0000256" key="1">
    <source>
        <dbReference type="ARBA" id="ARBA00004571"/>
    </source>
</evidence>
<keyword evidence="18" id="KW-1185">Reference proteome</keyword>
<evidence type="ECO:0000313" key="17">
    <source>
        <dbReference type="EMBL" id="TXK62218.1"/>
    </source>
</evidence>
<keyword evidence="3 11" id="KW-1134">Transmembrane beta strand</keyword>
<evidence type="ECO:0000256" key="3">
    <source>
        <dbReference type="ARBA" id="ARBA00022452"/>
    </source>
</evidence>
<evidence type="ECO:0000256" key="4">
    <source>
        <dbReference type="ARBA" id="ARBA00022692"/>
    </source>
</evidence>
<dbReference type="PROSITE" id="PS52016">
    <property type="entry name" value="TONB_DEPENDENT_REC_3"/>
    <property type="match status" value="1"/>
</dbReference>
<evidence type="ECO:0000256" key="10">
    <source>
        <dbReference type="ARBA" id="ARBA00023237"/>
    </source>
</evidence>
<evidence type="ECO:0000259" key="15">
    <source>
        <dbReference type="Pfam" id="PF00593"/>
    </source>
</evidence>
<keyword evidence="8" id="KW-0626">Porin</keyword>
<evidence type="ECO:0000256" key="12">
    <source>
        <dbReference type="PROSITE-ProRule" id="PRU10143"/>
    </source>
</evidence>
<dbReference type="AlphaFoldDB" id="A0A5C8KNJ1"/>
<keyword evidence="6" id="KW-0406">Ion transport</keyword>
<comment type="caution">
    <text evidence="17">The sequence shown here is derived from an EMBL/GenBank/DDBJ whole genome shotgun (WGS) entry which is preliminary data.</text>
</comment>
<keyword evidence="7 12" id="KW-0798">TonB box</keyword>
<organism evidence="17 18">
    <name type="scientific">Alkalisalibacterium limincola</name>
    <dbReference type="NCBI Taxonomy" id="2699169"/>
    <lineage>
        <taxon>Bacteria</taxon>
        <taxon>Pseudomonadati</taxon>
        <taxon>Pseudomonadota</taxon>
        <taxon>Gammaproteobacteria</taxon>
        <taxon>Lysobacterales</taxon>
        <taxon>Lysobacteraceae</taxon>
        <taxon>Alkalisalibacterium</taxon>
    </lineage>
</organism>
<dbReference type="InterPro" id="IPR039426">
    <property type="entry name" value="TonB-dep_rcpt-like"/>
</dbReference>
<dbReference type="Proteomes" id="UP000321248">
    <property type="component" value="Unassembled WGS sequence"/>
</dbReference>
<keyword evidence="9 11" id="KW-0472">Membrane</keyword>
<dbReference type="NCBIfam" id="TIGR01779">
    <property type="entry name" value="TonB-B12"/>
    <property type="match status" value="1"/>
</dbReference>
<dbReference type="PANTHER" id="PTHR30069">
    <property type="entry name" value="TONB-DEPENDENT OUTER MEMBRANE RECEPTOR"/>
    <property type="match status" value="1"/>
</dbReference>
<dbReference type="InterPro" id="IPR036942">
    <property type="entry name" value="Beta-barrel_TonB_sf"/>
</dbReference>